<keyword evidence="6 8" id="KW-0368">Histidine biosynthesis</keyword>
<dbReference type="Gene3D" id="3.20.20.140">
    <property type="entry name" value="Metal-dependent hydrolases"/>
    <property type="match status" value="1"/>
</dbReference>
<evidence type="ECO:0000256" key="5">
    <source>
        <dbReference type="ARBA" id="ARBA00022801"/>
    </source>
</evidence>
<dbReference type="NCBIfam" id="TIGR01856">
    <property type="entry name" value="hisJ_fam"/>
    <property type="match status" value="1"/>
</dbReference>
<dbReference type="Proteomes" id="UP000186341">
    <property type="component" value="Unassembled WGS sequence"/>
</dbReference>
<dbReference type="AlphaFoldDB" id="A0A1U7NFH6"/>
<reference evidence="10 11" key="1">
    <citation type="submission" date="2016-11" db="EMBL/GenBank/DDBJ databases">
        <title>Description of two novel members of the family Erysipelotrichaceae: Ileibacterium lipovorans gen. nov., sp. nov. and Dubosiella newyorkensis, gen. nov., sp. nov.</title>
        <authorList>
            <person name="Cox L.M."/>
            <person name="Sohn J."/>
            <person name="Tyrrell K.L."/>
            <person name="Citron D.M."/>
            <person name="Lawson P.A."/>
            <person name="Patel N.B."/>
            <person name="Iizumi T."/>
            <person name="Perez-Perez G.I."/>
            <person name="Goldstein E.J."/>
            <person name="Blaser M.J."/>
        </authorList>
    </citation>
    <scope>NUCLEOTIDE SEQUENCE [LARGE SCALE GENOMIC DNA]</scope>
    <source>
        <strain evidence="10 11">NYU-BL-A3</strain>
    </source>
</reference>
<dbReference type="UniPathway" id="UPA00031">
    <property type="reaction ID" value="UER00013"/>
</dbReference>
<dbReference type="CDD" id="cd12110">
    <property type="entry name" value="PHP_HisPPase_Hisj_like"/>
    <property type="match status" value="1"/>
</dbReference>
<evidence type="ECO:0000256" key="7">
    <source>
        <dbReference type="ARBA" id="ARBA00049158"/>
    </source>
</evidence>
<dbReference type="EC" id="3.1.3.15" evidence="3 8"/>
<organism evidence="10 11">
    <name type="scientific">Ileibacterium valens</name>
    <dbReference type="NCBI Taxonomy" id="1862668"/>
    <lineage>
        <taxon>Bacteria</taxon>
        <taxon>Bacillati</taxon>
        <taxon>Bacillota</taxon>
        <taxon>Erysipelotrichia</taxon>
        <taxon>Erysipelotrichales</taxon>
        <taxon>Erysipelotrichaceae</taxon>
        <taxon>Ileibacterium</taxon>
    </lineage>
</organism>
<gene>
    <name evidence="10" type="ORF">BO222_07280</name>
</gene>
<evidence type="ECO:0000256" key="8">
    <source>
        <dbReference type="RuleBase" id="RU366003"/>
    </source>
</evidence>
<sequence length="296" mass="34273">MEYFQSIKEGEMTLKNRSQNKIRQNLHTHSIYDDGRDTIDEMVLSAIDKGFTVLGFSGHSFNHPLDEGSMSESATEKYIQDVKTAKEKYKDQIEIVLGIEQDSLSDINREDYEYVIGSLHYLIKESQKVPVDYSEEKFEEILNDLYQGDIEAMILDYCDQLEQMIEKGSFEILGHIDLITKYNENEKYFSFDHPMYLQKMKSLIQKAADKGIVFEMNSGAISRGYRTEAYPAQNLLKMIRQANGKLCINTDCHNRDHLDCNIAKCIERAKEAGFTKLMHWNSETGKLVSEDIDLFY</sequence>
<name>A0A1U7NFH6_9FIRM</name>
<evidence type="ECO:0000313" key="10">
    <source>
        <dbReference type="EMBL" id="OLU39074.1"/>
    </source>
</evidence>
<accession>A0A1U7NFH6</accession>
<feature type="domain" description="PHP" evidence="9">
    <location>
        <begin position="26"/>
        <end position="218"/>
    </location>
</feature>
<dbReference type="GO" id="GO:0005737">
    <property type="term" value="C:cytoplasm"/>
    <property type="evidence" value="ECO:0007669"/>
    <property type="project" value="TreeGrafter"/>
</dbReference>
<dbReference type="InterPro" id="IPR016195">
    <property type="entry name" value="Pol/histidinol_Pase-like"/>
</dbReference>
<evidence type="ECO:0000256" key="1">
    <source>
        <dbReference type="ARBA" id="ARBA00004970"/>
    </source>
</evidence>
<evidence type="ECO:0000313" key="11">
    <source>
        <dbReference type="Proteomes" id="UP000186341"/>
    </source>
</evidence>
<keyword evidence="5 8" id="KW-0378">Hydrolase</keyword>
<dbReference type="PANTHER" id="PTHR21039">
    <property type="entry name" value="HISTIDINOL PHOSPHATASE-RELATED"/>
    <property type="match status" value="1"/>
</dbReference>
<dbReference type="GO" id="GO:0004401">
    <property type="term" value="F:histidinol-phosphatase activity"/>
    <property type="evidence" value="ECO:0007669"/>
    <property type="project" value="UniProtKB-UniRule"/>
</dbReference>
<keyword evidence="4 8" id="KW-0028">Amino-acid biosynthesis</keyword>
<evidence type="ECO:0000259" key="9">
    <source>
        <dbReference type="Pfam" id="PF02811"/>
    </source>
</evidence>
<proteinExistence type="inferred from homology"/>
<dbReference type="GO" id="GO:0000105">
    <property type="term" value="P:L-histidine biosynthetic process"/>
    <property type="evidence" value="ECO:0007669"/>
    <property type="project" value="UniProtKB-UniRule"/>
</dbReference>
<evidence type="ECO:0000256" key="4">
    <source>
        <dbReference type="ARBA" id="ARBA00022605"/>
    </source>
</evidence>
<dbReference type="SUPFAM" id="SSF89550">
    <property type="entry name" value="PHP domain-like"/>
    <property type="match status" value="1"/>
</dbReference>
<dbReference type="EMBL" id="MPJW01000142">
    <property type="protein sequence ID" value="OLU39074.1"/>
    <property type="molecule type" value="Genomic_DNA"/>
</dbReference>
<comment type="caution">
    <text evidence="10">The sequence shown here is derived from an EMBL/GenBank/DDBJ whole genome shotgun (WGS) entry which is preliminary data.</text>
</comment>
<dbReference type="InterPro" id="IPR004013">
    <property type="entry name" value="PHP_dom"/>
</dbReference>
<dbReference type="Pfam" id="PF02811">
    <property type="entry name" value="PHP"/>
    <property type="match status" value="1"/>
</dbReference>
<keyword evidence="11" id="KW-1185">Reference proteome</keyword>
<comment type="similarity">
    <text evidence="2 8">Belongs to the PHP hydrolase family. HisK subfamily.</text>
</comment>
<protein>
    <recommendedName>
        <fullName evidence="3 8">Histidinol-phosphatase</fullName>
        <shortName evidence="8">HolPase</shortName>
        <ecNumber evidence="3 8">3.1.3.15</ecNumber>
    </recommendedName>
</protein>
<evidence type="ECO:0000256" key="2">
    <source>
        <dbReference type="ARBA" id="ARBA00009152"/>
    </source>
</evidence>
<comment type="pathway">
    <text evidence="1 8">Amino-acid biosynthesis; L-histidine biosynthesis; L-histidine from 5-phospho-alpha-D-ribose 1-diphosphate: step 8/9.</text>
</comment>
<evidence type="ECO:0000256" key="6">
    <source>
        <dbReference type="ARBA" id="ARBA00023102"/>
    </source>
</evidence>
<dbReference type="InterPro" id="IPR010140">
    <property type="entry name" value="Histidinol_P_phosphatase_HisJ"/>
</dbReference>
<comment type="catalytic activity">
    <reaction evidence="7 8">
        <text>L-histidinol phosphate + H2O = L-histidinol + phosphate</text>
        <dbReference type="Rhea" id="RHEA:14465"/>
        <dbReference type="ChEBI" id="CHEBI:15377"/>
        <dbReference type="ChEBI" id="CHEBI:43474"/>
        <dbReference type="ChEBI" id="CHEBI:57699"/>
        <dbReference type="ChEBI" id="CHEBI:57980"/>
        <dbReference type="EC" id="3.1.3.15"/>
    </reaction>
</comment>
<dbReference type="PANTHER" id="PTHR21039:SF0">
    <property type="entry name" value="HISTIDINOL-PHOSPHATASE"/>
    <property type="match status" value="1"/>
</dbReference>
<evidence type="ECO:0000256" key="3">
    <source>
        <dbReference type="ARBA" id="ARBA00013085"/>
    </source>
</evidence>